<feature type="domain" description="Cyclic nucleotide-binding" evidence="11">
    <location>
        <begin position="1517"/>
        <end position="1563"/>
    </location>
</feature>
<dbReference type="PROSITE" id="PS50261">
    <property type="entry name" value="G_PROTEIN_RECEP_F2_4"/>
    <property type="match status" value="1"/>
</dbReference>
<dbReference type="Pfam" id="PF03160">
    <property type="entry name" value="Calx-beta"/>
    <property type="match status" value="30"/>
</dbReference>
<dbReference type="PANTHER" id="PTHR46682">
    <property type="entry name" value="ADHESION G-PROTEIN COUPLED RECEPTOR V1"/>
    <property type="match status" value="1"/>
</dbReference>
<dbReference type="PANTHER" id="PTHR46682:SF1">
    <property type="entry name" value="ADHESION G-PROTEIN COUPLED RECEPTOR V1"/>
    <property type="match status" value="1"/>
</dbReference>
<dbReference type="PROSITE" id="PS50042">
    <property type="entry name" value="CNMP_BINDING_3"/>
    <property type="match status" value="1"/>
</dbReference>
<evidence type="ECO:0000256" key="9">
    <source>
        <dbReference type="ARBA" id="ARBA00023157"/>
    </source>
</evidence>
<name>A0A8B8DV54_CRAVI</name>
<protein>
    <submittedName>
        <fullName evidence="15">G-protein coupled receptor 98-like</fullName>
    </submittedName>
</protein>
<dbReference type="InterPro" id="IPR000595">
    <property type="entry name" value="cNMP-bd_dom"/>
</dbReference>
<dbReference type="InterPro" id="IPR000832">
    <property type="entry name" value="GPCR_2_secretin-like"/>
</dbReference>
<dbReference type="InterPro" id="IPR000203">
    <property type="entry name" value="GPS"/>
</dbReference>
<feature type="domain" description="GAIN-B" evidence="12">
    <location>
        <begin position="5148"/>
        <end position="5296"/>
    </location>
</feature>
<dbReference type="Gene3D" id="1.20.1070.10">
    <property type="entry name" value="Rhodopsin 7-helix transmembrane proteins"/>
    <property type="match status" value="1"/>
</dbReference>
<dbReference type="Gene3D" id="2.60.220.50">
    <property type="match status" value="1"/>
</dbReference>
<evidence type="ECO:0000313" key="14">
    <source>
        <dbReference type="Proteomes" id="UP000694844"/>
    </source>
</evidence>
<dbReference type="InterPro" id="IPR003644">
    <property type="entry name" value="Calx_beta"/>
</dbReference>
<evidence type="ECO:0000259" key="11">
    <source>
        <dbReference type="PROSITE" id="PS50042"/>
    </source>
</evidence>
<keyword evidence="5" id="KW-0677">Repeat</keyword>
<evidence type="ECO:0000256" key="8">
    <source>
        <dbReference type="ARBA" id="ARBA00023136"/>
    </source>
</evidence>
<dbReference type="InterPro" id="IPR048287">
    <property type="entry name" value="TSPN-like_N"/>
</dbReference>
<evidence type="ECO:0000259" key="13">
    <source>
        <dbReference type="PROSITE" id="PS50261"/>
    </source>
</evidence>
<reference evidence="15" key="1">
    <citation type="submission" date="2025-08" db="UniProtKB">
        <authorList>
            <consortium name="RefSeq"/>
        </authorList>
    </citation>
    <scope>IDENTIFICATION</scope>
    <source>
        <tissue evidence="15">Whole sample</tissue>
    </source>
</reference>
<dbReference type="GO" id="GO:0071277">
    <property type="term" value="P:cellular response to calcium ion"/>
    <property type="evidence" value="ECO:0007669"/>
    <property type="project" value="TreeGrafter"/>
</dbReference>
<keyword evidence="14" id="KW-1185">Reference proteome</keyword>
<dbReference type="PROSITE" id="PS50912">
    <property type="entry name" value="EAR"/>
    <property type="match status" value="4"/>
</dbReference>
<evidence type="ECO:0000256" key="10">
    <source>
        <dbReference type="SAM" id="Phobius"/>
    </source>
</evidence>
<dbReference type="SMART" id="SM00303">
    <property type="entry name" value="GPS"/>
    <property type="match status" value="1"/>
</dbReference>
<accession>A0A8B8DV54</accession>
<dbReference type="Gene3D" id="2.60.40.2030">
    <property type="match status" value="33"/>
</dbReference>
<gene>
    <name evidence="15" type="primary">LOC111129360</name>
</gene>
<keyword evidence="7 10" id="KW-1133">Transmembrane helix</keyword>
<keyword evidence="4" id="KW-0732">Signal</keyword>
<feature type="transmembrane region" description="Helical" evidence="10">
    <location>
        <begin position="5517"/>
        <end position="5538"/>
    </location>
</feature>
<dbReference type="InterPro" id="IPR057244">
    <property type="entry name" value="GAIN_B"/>
</dbReference>
<organism evidence="14 15">
    <name type="scientific">Crassostrea virginica</name>
    <name type="common">Eastern oyster</name>
    <dbReference type="NCBI Taxonomy" id="6565"/>
    <lineage>
        <taxon>Eukaryota</taxon>
        <taxon>Metazoa</taxon>
        <taxon>Spiralia</taxon>
        <taxon>Lophotrochozoa</taxon>
        <taxon>Mollusca</taxon>
        <taxon>Bivalvia</taxon>
        <taxon>Autobranchia</taxon>
        <taxon>Pteriomorphia</taxon>
        <taxon>Ostreida</taxon>
        <taxon>Ostreoidea</taxon>
        <taxon>Ostreidae</taxon>
        <taxon>Crassostrea</taxon>
    </lineage>
</organism>
<dbReference type="RefSeq" id="XP_022331404.1">
    <property type="nucleotide sequence ID" value="XM_022475696.1"/>
</dbReference>
<dbReference type="OrthoDB" id="2324346at2759"/>
<dbReference type="GeneID" id="111129360"/>
<feature type="transmembrane region" description="Helical" evidence="10">
    <location>
        <begin position="5414"/>
        <end position="5440"/>
    </location>
</feature>
<dbReference type="InterPro" id="IPR013320">
    <property type="entry name" value="ConA-like_dom_sf"/>
</dbReference>
<dbReference type="Gene3D" id="2.60.120.200">
    <property type="match status" value="1"/>
</dbReference>
<dbReference type="InterPro" id="IPR038081">
    <property type="entry name" value="CalX-like_sf"/>
</dbReference>
<evidence type="ECO:0000256" key="3">
    <source>
        <dbReference type="ARBA" id="ARBA00022692"/>
    </source>
</evidence>
<evidence type="ECO:0000256" key="1">
    <source>
        <dbReference type="ARBA" id="ARBA00004141"/>
    </source>
</evidence>
<dbReference type="Pfam" id="PF03736">
    <property type="entry name" value="EPTP"/>
    <property type="match status" value="1"/>
</dbReference>
<evidence type="ECO:0000256" key="7">
    <source>
        <dbReference type="ARBA" id="ARBA00022989"/>
    </source>
</evidence>
<evidence type="ECO:0000256" key="2">
    <source>
        <dbReference type="ARBA" id="ARBA00004645"/>
    </source>
</evidence>
<comment type="subcellular location">
    <subcellularLocation>
        <location evidence="2">Cell projection</location>
        <location evidence="2">Stereocilium</location>
    </subcellularLocation>
    <subcellularLocation>
        <location evidence="1">Membrane</location>
        <topology evidence="1">Multi-pass membrane protein</topology>
    </subcellularLocation>
</comment>
<evidence type="ECO:0000256" key="4">
    <source>
        <dbReference type="ARBA" id="ARBA00022729"/>
    </source>
</evidence>
<evidence type="ECO:0000259" key="12">
    <source>
        <dbReference type="PROSITE" id="PS50221"/>
    </source>
</evidence>
<dbReference type="KEGG" id="cvn:111129360"/>
<dbReference type="InterPro" id="IPR009039">
    <property type="entry name" value="EAR"/>
</dbReference>
<dbReference type="Pfam" id="PF13385">
    <property type="entry name" value="Laminin_G_3"/>
    <property type="match status" value="1"/>
</dbReference>
<dbReference type="GO" id="GO:0005737">
    <property type="term" value="C:cytoplasm"/>
    <property type="evidence" value="ECO:0007669"/>
    <property type="project" value="TreeGrafter"/>
</dbReference>
<dbReference type="InterPro" id="IPR046338">
    <property type="entry name" value="GAIN_dom_sf"/>
</dbReference>
<evidence type="ECO:0000256" key="6">
    <source>
        <dbReference type="ARBA" id="ARBA00022837"/>
    </source>
</evidence>
<keyword evidence="3 10" id="KW-0812">Transmembrane</keyword>
<dbReference type="GO" id="GO:0010855">
    <property type="term" value="F:adenylate cyclase inhibitor activity"/>
    <property type="evidence" value="ECO:0007669"/>
    <property type="project" value="TreeGrafter"/>
</dbReference>
<dbReference type="Proteomes" id="UP000694844">
    <property type="component" value="Chromosome 4"/>
</dbReference>
<dbReference type="GO" id="GO:0032420">
    <property type="term" value="C:stereocilium"/>
    <property type="evidence" value="ECO:0007669"/>
    <property type="project" value="UniProtKB-SubCell"/>
</dbReference>
<dbReference type="GO" id="GO:0004930">
    <property type="term" value="F:G protein-coupled receptor activity"/>
    <property type="evidence" value="ECO:0007669"/>
    <property type="project" value="InterPro"/>
</dbReference>
<evidence type="ECO:0000256" key="5">
    <source>
        <dbReference type="ARBA" id="ARBA00022737"/>
    </source>
</evidence>
<feature type="transmembrane region" description="Helical" evidence="10">
    <location>
        <begin position="5328"/>
        <end position="5355"/>
    </location>
</feature>
<dbReference type="GO" id="GO:0016020">
    <property type="term" value="C:membrane"/>
    <property type="evidence" value="ECO:0007669"/>
    <property type="project" value="UniProtKB-SubCell"/>
</dbReference>
<dbReference type="SUPFAM" id="SSF49899">
    <property type="entry name" value="Concanavalin A-like lectins/glucanases"/>
    <property type="match status" value="1"/>
</dbReference>
<dbReference type="SUPFAM" id="SSF141072">
    <property type="entry name" value="CalX-like"/>
    <property type="match status" value="35"/>
</dbReference>
<dbReference type="FunFam" id="2.60.40.2030:FF:000017">
    <property type="entry name" value="Adhesion G protein-coupled receptor V1"/>
    <property type="match status" value="1"/>
</dbReference>
<dbReference type="InterPro" id="IPR005492">
    <property type="entry name" value="EPTP"/>
</dbReference>
<keyword evidence="8 10" id="KW-0472">Membrane</keyword>
<keyword evidence="6" id="KW-0106">Calcium</keyword>
<feature type="transmembrane region" description="Helical" evidence="10">
    <location>
        <begin position="5544"/>
        <end position="5565"/>
    </location>
</feature>
<feature type="transmembrane region" description="Helical" evidence="10">
    <location>
        <begin position="5303"/>
        <end position="5321"/>
    </location>
</feature>
<dbReference type="SMART" id="SM00210">
    <property type="entry name" value="TSPN"/>
    <property type="match status" value="1"/>
</dbReference>
<dbReference type="GO" id="GO:0007166">
    <property type="term" value="P:cell surface receptor signaling pathway"/>
    <property type="evidence" value="ECO:0007669"/>
    <property type="project" value="InterPro"/>
</dbReference>
<dbReference type="PROSITE" id="PS50221">
    <property type="entry name" value="GAIN_B"/>
    <property type="match status" value="1"/>
</dbReference>
<dbReference type="InterPro" id="IPR017981">
    <property type="entry name" value="GPCR_2-like_7TM"/>
</dbReference>
<dbReference type="InterPro" id="IPR026919">
    <property type="entry name" value="ADGRV1"/>
</dbReference>
<feature type="transmembrane region" description="Helical" evidence="10">
    <location>
        <begin position="5375"/>
        <end position="5393"/>
    </location>
</feature>
<proteinExistence type="predicted"/>
<dbReference type="GO" id="GO:0001965">
    <property type="term" value="F:G-protein alpha-subunit binding"/>
    <property type="evidence" value="ECO:0007669"/>
    <property type="project" value="TreeGrafter"/>
</dbReference>
<sequence>MFAGQTNLMLKFNLLPSAFLHVGDTFTVALTGYKLKTDPDFGAYNSPTLGNKVTVTVPVTLAVANGEIGFQSVQPITVDEPKDTPYSVALKLTREGTSGRAYIDWSLKGSGVNAAMVTTSDTGISSGTVTMEAGSSETLLIITIMPDNTPELEEEITVILTSVSPSDTQRLKVGSTQTTIIIPENDNPGGIFQFSSTMKTSYLVKEGFSAIEVVVERSGGNLITQYVQYEVQPGGESEFYGATDVLKFDAGIQYRNSTLLAVADGIPELKETFTLALLPYGNNSGVIGNFSSIVIEIEENDDPYGLVRFQLSSPIYHINESNNGEVTSLSIPVERAQGQYGSIIVKWDMTPGTGVDLTPVSGTITFGDRQDKGFIHLASVADTIPEPDENFTISLSMYSGKARVGSPESATVVIKENDHRLYFRGRVRRAAVLSGTRFHFIESKIYTKEPGKVTLRIHREGPVTERATIRYQTVDSSAATSSGDYVQIAPQELVFDVGEMERNFTVEILNDEDPEGNETFYVQIFDVQGDLVLSDSPNASITILANDNAYGKFSFNQPLQRSTEEGTPVRLNILRNAGTFGIVDVAWEIREALTNRLMYDGGEFGKANGTVRFQENDMNQFLEVTPRMDNTPEEDKNFKVILTYTTIIDGIADSSLASIANTSNEVILTVVASDDPYGKFAFTPQTKSLTIAEDFYPGQEASTKATFVVERRQGIFGIVEVLWEVYSSSGGSNLPVVYDLILLANIPINVDRQPSKRRPKTGTDVLYLTGAQDNFLTVSPENQPPSSTLRAGFSISAWVQPVTQGSYFIVAKTTSDGSRFFYTLKLVVGVQNILLFGFSQLGENTNKEISITMDQNLLDGKWHHILLTQGSGEVSFYLDGQLKGRKVIGSQPLIDLEGVLLVGARAPSTERFIGYLQDVRIYTASLQGSVINEIYKTPAQLDVTPISGYLIYLEGNREKNLTLTSLQDQEEESDEVFSVHLLGAKNGGTLAENDHIATLTILKSDNANGVFSFLGDCTPTHSTQENEFVTCTVVRNRGDDGEVNVTWAVFQSGTTVRADEDFVNSSGLLSFTAGERTKVFTLKVMDDDIPEVQETFDIKLTSALTGSSGSTNISGASIDLAASTSRFTILKSDNSNGLLQFSNSSQPPPGSGIIPPATEKPTVYFPEETGLISVIVERAQGTDGQVEVEWRTSDITARSSGKTPIDYQGNAGKLSFSDGDRFKVINIVIVDNSIPEDQKTFRIDLFNPQGGAELGLASSVIVVIMHSDGAYGVFEFDEGSLNVQALENGDSGFTSTAFKVIRRQGNIGTVSVKWLLTGNPGSNVERSEGTVTFTSGAAEAILYVNVNGDPVPELDKTYQLILSDASPGSLGLNSVSNFTILASDNPYGVFQISESFRPVQVDEQYKNVSITISRQYGTYGDVEVFYRTLLPNETNLPYLPAVQARADASDFRYMQGSVIFSQGQRSASFSVLVMDDTIPETDESVFVMLSKVQLLRQAQSRPLTDSPSLGQAAWSFGQIIIRSNDNAHGTLILSPGLVSVQENDTEVGVSVVRQGGVFGEVSVKFRVANNTALQGLDYEVLSDTVTLPEGVVSRPLPIRLIDDLIPEQEEVFYVELQNQITGGAVLGTSSVAVVTILPSDDPNGLFEFDVSGLSVEEPEGTGSPVSVTVNVVRKGGTMNVVKVFWSASLNNASPSEDINPTSGTLHFVSNEARLQIQIFIRPDDIPEGKEDIVLTLVSADNGSIGPNRNCILSIQPNDNPHGTLQFSADVYNVTEEITNSVQYLPLTRSGGVYGQLRVYYSTIQLFIDSNIDPLTFFNPPINGTRGVTGQVFNTGPSSNPLKACAENCLKISTCLAFEHSFVDNISLCMWYSTPFTQAISQRVNYQYFTKNAVKVQELQNNAATAGQDFSVVTNGYIMVNDGATTGQLPVSILADDIPELNEVFIVKLTQIEVASADASLKYPPQLGQLNQARVTINKNDNAFGIFRVVSESPQASASGSVVGVEEKSQLAVDLVVERLGGNLGDVSVEWYINTTQSTAEYSKDFLADGATLKFTPGQTRGLITLTILDDNTPEGNKTIVVQLRNPQGGAEIEVNTKVIVTILENDNVAGVLGFDRSSVLANEGERVTLQVMRKRSAEGSVSVDWEIRGQGQHLPQEGFLQHKGSLMFFPGEVSKLITLNVKSDDKPETNEEYQIQLINITTYGVGPSGAAIIDPLLQTASITIKGSNDPHGVIQFSQNSLRVRAEEANHVVNLQLDRKFGAIGTVRVSYSISPGSVTPLSEELQSATPSQDFTAVQGYIDIPDHNVSSTIPVQILDDSLPEVDEVFIVTLTGVTLVNASDASSMPPKLDANGTVSEIIINANDGTKGVIRFGSDSYSVNVDEITKNISLSVVRTQGTFGNVSVFYYAQSIVEGTTQGQDFTITPQEIKFAKGENQKYIMLEILDDDIPEPDEVFQVILAQPRDGVEIGDPFKANITILANDGASGIVSFKSQDIVRIEESPGQNLTLNVAQLEVIRGPGIYGIVNVPFRIIPEKSENSADLTPTQGVVTFQDRQSSVFLELTALDDDLPEHDEIFTVQLLMPDNSAKLGTLVQKNVIIEANDSPSGQLQINVRHTMNDTISVEENIGQIFFDVTRSQGLDGTVSVDLATQPDTATVNTDPKQVTLSPLETVVTSQVTGWHSFYSNATLYLVMLTSYRVGELTSGIGTAGNDSMYSVDRFLYSTLYKWQGQLVPVQTIETDVAMAATTFSIGASTYLVVCNYGNVRRYETKSRVYRVNPDSALLVLQEFQTKGASDVEFFSSGSDHFLVFSNSRNNNGETLVHVDVYKWDNTTMLFTPSPWQRLENQGAVAVAVVNIEGVIYLAVANNYNSLLKTYTVHSIVYKLGANLKFSEHQRIETHGAVDVSVLQLHSLTLLVFASNRGDVVSSPQTSVVYRWDSTAQSFFRHTDIQTNRVNKISSFIATDSTGYLAVANTIGNSALYAWDVQSQRFDPVWSGPPARQLYPVLVTQAIGSFVIIPLVDVDPKANCTIFHLIKVTNSDFSPRTITLTFEPGQKLRSTSVEILEDYQPENTESFFVTLTNPKGGATIGPKNKITVNILSNDNAHGIIEFAQDSRELTVQELDHKDSVIQLNVVRQQGFFGRVVVTWSASGDHSGLADITPLSGQVEFSNGQSVATISLTILNDNLAELPEVTFIRLLKVTESGSTLEGKGAQLGPNNVAKVIVQANDSPYGVVLWERQSVALDEPDGSDQSQTLYIIRQQGMMGDLQVLYQTAPDLGVSWNNQAVSGLDYVSQKAIAVLQENVTRVAVNIVIKQDDIPEADESLLLNITEVKVMGVTPPPGAEPSVKVPGNILRVTISENDGIRGIVQFNVTTNIEGRIDAYEEYGQNTSLKLRVSRSVGFLGDVTLTWQAEPREASVLDFWPSSGTVSLRNEEAHADIIVYILDDQINEPMETFDVKLLSVSSGLSQLGTMTTVRVAILKNDSPNGLFRFSQSEVRVRESTAASDPQGEVTLSVERIQGSEGVVNVQWRLNAEAFNDFEEPRAGSLQFAQGEKTKTITLRTKVDSILEGEEQFRVSLISADNSADISSTQGDSTIIVEADPGARGTISILPDYRTVYIGEPGESSPSYNGQVKVMITRGLGIFGSVSVTWSLTPRETTAFHQVEGIVNMADLQQTGYITLQAIDDTVPERRTTFSLHLTSATGGATISPDPSAYTANVVFVASDFPHGRFQFTLPQITTITEDISQVTVSVVRIDGTDEQVFVTYTTTAGSAQSYADFYPSANTLTFQQGQTIQTIEIRVIQDDLPEGPEDFFVNLTSARLVNPSKNNYTEVNGLHLDMRPGIGSMDVKTILIDKNDNAEGTIMFDVTGNNFRVTEEFGLARIPLKREGGDYGSIEITYSVHNLTASPEVDYVVGSNKVVMADGSRNATIDITIRDDSEMEFEETFEVHLLTASGGAKLGLPNKTLVTILKSDFPNGNFGFKGQLKFRLANPERQMQQTLTVERKGGLKGQQIVNWRIMGPNNPLQVLEATNDISMVSGGREVTSGSLLWSDREGGEKSFVLDLKPFSSWEVEKTFIVEIYSIQGNPPETGSGEISTSSGKTTIIIEKFGHPNGIVRFEGQAQTARTVEEPEGVAPLELQFPVSRRFGTGTTGSIQINWTIEGVYDDEVPDFQPNKGTLLMADGQRDSAIVIQILPDSVPELTETFSLVLQSTLGGAEIDTEFNSSSFKILYNDHPHGLFGVQPSLQSLFVNPADLNRFVRINITRHYGHFGAVIVTFNIKYDEILSGVILSKSTGTLQFNEGISMLTQDILIGGDGFLEIDTTFTLTLTQVQYLGVGVTEPPNFKIGETETKVKVPAVAANSEVSFTDSLGTINEETGTATVTITRRGLYGTIHIPWSSGFPPGGKPEMYSEGQITPPSGSLTIQHGIQSKNFTISVVAILNRTELFALYLAKAPSTTARGGARLLSANSVIRLEPHGVIRFAPNSTHPQSVSEMESTISLMVQRIYGSEGKIEVTYRSMEISAIRGSDFVTMETNAIVMEPGVTSGLITIQIRQDNIPEEEEMFTVNLTQVEKYPTEIVPKISPRLSYLASSSVVRIKESNDAYGVLNLEPPYIVIDEENRKVNFTVQRTGGLYGTISVLVRSVGGGEPWTSQIVPELNPSSNDTITQILGARDGVNAATAVRDYEILDTRLTFQQDERNKFVSVEILSDTLPEPDETIIIYLAQPTGDARIATGTPDGGKKGFSVITIRQNDLSNGIVGFAPSSKLVTVNEDTSPAFSLTLARSNAKYGDVVVSWKTKLSESSTEAEDAALGSQLQRTAGTTNCPALRGTCQLNITLINDQEPEEGHEFIVLLTEVRNDARLDDQNSVAKVMVEPSDYVRGLLQFTPESRVVVAGKSDRTVRLQVERLKGRGYRVEVGYQTLMIANQEALYGIRINPALEGEDYQASLGALLFEENKQEMKYIDISLTPATASRNPLPKQFFVQLKSPTGGASLHSDSSYSRAIVRIVEDSAKSIWTTVTDRESGSLSNDTNLLTTLSILDEIAKKPLDQTEVVLVENILRDMIDEGLRRRLSSQVLNQLLNVLCNLMNPNKADATRGRYSLANLMENLAYASLTETQCPNPTPPEISSRQCIYAKMSAARWPLQTIQNYKYAAQRSDTFTVPSAIPNPPTPVNSDCLDMHIIEYNSEQWFMTSNKRELLSNKVISFGIKGKASMYSEIPARFLIHTPDRRIAARTAQCVYFDTSVQEWVSPRGVCSVNNNLEDGQDDYVDCSCKHLTHYAVKADALDPGLAGYPTAFYVASFICMIAMLLALLVHHVFSTVYAMFSASLLMHMLFACFATQLCYIVAAFTSPTEILVSTLDQDNYRCIVMGLFLHYFFLAQFTWIFSQTLNFWKILVMNDEHTDRKYILFFMLGWGLPLGIIAVFYIVTFTLYKYQYGMPVDFIYGDVNNNGQMCFITNSYAALGGVIAPVLLILLFVAIVFVKAFQVMPQWQAYDDIYRGRYNINEIRTLLCFWFVITLTWLWGGLHLAYGQLWMLVMFCIFNILQGLLVIVLYTVLRNPCVQECLEPQKRAYSMSTENLQQNGSLPVDFHNFNAEIGSLKGSTASVVNEEWERESTMPSKSTTMKVKRTLPSSGNIYVTPPVLVRDGEEDFQDLLHALKTQESSSDADSMASDKISEISSKVDRYEMRRISIADTHL</sequence>
<feature type="transmembrane region" description="Helical" evidence="10">
    <location>
        <begin position="5468"/>
        <end position="5490"/>
    </location>
</feature>
<dbReference type="Pfam" id="PF00002">
    <property type="entry name" value="7tm_2"/>
    <property type="match status" value="1"/>
</dbReference>
<evidence type="ECO:0000313" key="15">
    <source>
        <dbReference type="RefSeq" id="XP_022331404.1"/>
    </source>
</evidence>
<feature type="domain" description="G-protein coupled receptors family 2 profile 2" evidence="13">
    <location>
        <begin position="5300"/>
        <end position="5566"/>
    </location>
</feature>
<dbReference type="SMART" id="SM00237">
    <property type="entry name" value="Calx_beta"/>
    <property type="match status" value="18"/>
</dbReference>
<keyword evidence="9" id="KW-1015">Disulfide bond</keyword>